<dbReference type="InterPro" id="IPR050815">
    <property type="entry name" value="TF_fung"/>
</dbReference>
<comment type="caution">
    <text evidence="8">The sequence shown here is derived from an EMBL/GenBank/DDBJ whole genome shotgun (WGS) entry which is preliminary data.</text>
</comment>
<evidence type="ECO:0000313" key="9">
    <source>
        <dbReference type="Proteomes" id="UP001280581"/>
    </source>
</evidence>
<dbReference type="GO" id="GO:0000981">
    <property type="term" value="F:DNA-binding transcription factor activity, RNA polymerase II-specific"/>
    <property type="evidence" value="ECO:0007669"/>
    <property type="project" value="InterPro"/>
</dbReference>
<evidence type="ECO:0000256" key="6">
    <source>
        <dbReference type="SAM" id="SignalP"/>
    </source>
</evidence>
<name>A0AAN6M1W2_9PLEO</name>
<reference evidence="8 9" key="1">
    <citation type="submission" date="2021-02" db="EMBL/GenBank/DDBJ databases">
        <title>Genome assembly of Pseudopithomyces chartarum.</title>
        <authorList>
            <person name="Jauregui R."/>
            <person name="Singh J."/>
            <person name="Voisey C."/>
        </authorList>
    </citation>
    <scope>NUCLEOTIDE SEQUENCE [LARGE SCALE GENOMIC DNA]</scope>
    <source>
        <strain evidence="8 9">AGR01</strain>
    </source>
</reference>
<gene>
    <name evidence="8" type="ORF">GRF29_44g83744</name>
</gene>
<keyword evidence="6" id="KW-0732">Signal</keyword>
<dbReference type="PANTHER" id="PTHR47338:SF27">
    <property type="entry name" value="ZN(II)2CYS6 TRANSCRIPTION FACTOR (EUROFUNG)"/>
    <property type="match status" value="1"/>
</dbReference>
<accession>A0AAN6M1W2</accession>
<dbReference type="CDD" id="cd12148">
    <property type="entry name" value="fungal_TF_MHR"/>
    <property type="match status" value="1"/>
</dbReference>
<dbReference type="GO" id="GO:0005634">
    <property type="term" value="C:nucleus"/>
    <property type="evidence" value="ECO:0007669"/>
    <property type="project" value="UniProtKB-SubCell"/>
</dbReference>
<dbReference type="Pfam" id="PF04082">
    <property type="entry name" value="Fungal_trans"/>
    <property type="match status" value="1"/>
</dbReference>
<dbReference type="InterPro" id="IPR007219">
    <property type="entry name" value="XnlR_reg_dom"/>
</dbReference>
<dbReference type="PANTHER" id="PTHR47338">
    <property type="entry name" value="ZN(II)2CYS6 TRANSCRIPTION FACTOR (EUROFUNG)-RELATED"/>
    <property type="match status" value="1"/>
</dbReference>
<dbReference type="GO" id="GO:0003677">
    <property type="term" value="F:DNA binding"/>
    <property type="evidence" value="ECO:0007669"/>
    <property type="project" value="InterPro"/>
</dbReference>
<sequence>MALLLSLFALGAFFSDPSPTSAVAKTEAESIALSRSFSRSALDALDHSRRSGSGTLADVQAYLLMSLALSHIDGFSTRSRMLFSSAIGMARDLRLHRIDETPEPYTGVRAEIDREVKRRVFWYMASEDWQVDDAEATQPSR</sequence>
<evidence type="ECO:0000259" key="7">
    <source>
        <dbReference type="Pfam" id="PF04082"/>
    </source>
</evidence>
<comment type="subcellular location">
    <subcellularLocation>
        <location evidence="1">Nucleus</location>
    </subcellularLocation>
</comment>
<dbReference type="AlphaFoldDB" id="A0AAN6M1W2"/>
<dbReference type="GO" id="GO:0006351">
    <property type="term" value="P:DNA-templated transcription"/>
    <property type="evidence" value="ECO:0007669"/>
    <property type="project" value="InterPro"/>
</dbReference>
<dbReference type="GO" id="GO:0008270">
    <property type="term" value="F:zinc ion binding"/>
    <property type="evidence" value="ECO:0007669"/>
    <property type="project" value="InterPro"/>
</dbReference>
<keyword evidence="9" id="KW-1185">Reference proteome</keyword>
<keyword evidence="4" id="KW-0804">Transcription</keyword>
<evidence type="ECO:0000313" key="8">
    <source>
        <dbReference type="EMBL" id="KAK3209595.1"/>
    </source>
</evidence>
<keyword evidence="3" id="KW-0805">Transcription regulation</keyword>
<keyword evidence="5" id="KW-0539">Nucleus</keyword>
<evidence type="ECO:0000256" key="4">
    <source>
        <dbReference type="ARBA" id="ARBA00023163"/>
    </source>
</evidence>
<evidence type="ECO:0000256" key="3">
    <source>
        <dbReference type="ARBA" id="ARBA00023015"/>
    </source>
</evidence>
<organism evidence="8 9">
    <name type="scientific">Pseudopithomyces chartarum</name>
    <dbReference type="NCBI Taxonomy" id="1892770"/>
    <lineage>
        <taxon>Eukaryota</taxon>
        <taxon>Fungi</taxon>
        <taxon>Dikarya</taxon>
        <taxon>Ascomycota</taxon>
        <taxon>Pezizomycotina</taxon>
        <taxon>Dothideomycetes</taxon>
        <taxon>Pleosporomycetidae</taxon>
        <taxon>Pleosporales</taxon>
        <taxon>Massarineae</taxon>
        <taxon>Didymosphaeriaceae</taxon>
        <taxon>Pseudopithomyces</taxon>
    </lineage>
</organism>
<feature type="signal peptide" evidence="6">
    <location>
        <begin position="1"/>
        <end position="22"/>
    </location>
</feature>
<dbReference type="EMBL" id="WVTA01000005">
    <property type="protein sequence ID" value="KAK3209595.1"/>
    <property type="molecule type" value="Genomic_DNA"/>
</dbReference>
<evidence type="ECO:0000256" key="2">
    <source>
        <dbReference type="ARBA" id="ARBA00022723"/>
    </source>
</evidence>
<feature type="chain" id="PRO_5042810562" description="Xylanolytic transcriptional activator regulatory domain-containing protein" evidence="6">
    <location>
        <begin position="23"/>
        <end position="141"/>
    </location>
</feature>
<evidence type="ECO:0000256" key="1">
    <source>
        <dbReference type="ARBA" id="ARBA00004123"/>
    </source>
</evidence>
<dbReference type="Proteomes" id="UP001280581">
    <property type="component" value="Unassembled WGS sequence"/>
</dbReference>
<keyword evidence="2" id="KW-0479">Metal-binding</keyword>
<proteinExistence type="predicted"/>
<feature type="domain" description="Xylanolytic transcriptional activator regulatory" evidence="7">
    <location>
        <begin position="2"/>
        <end position="123"/>
    </location>
</feature>
<evidence type="ECO:0000256" key="5">
    <source>
        <dbReference type="ARBA" id="ARBA00023242"/>
    </source>
</evidence>
<protein>
    <recommendedName>
        <fullName evidence="7">Xylanolytic transcriptional activator regulatory domain-containing protein</fullName>
    </recommendedName>
</protein>